<reference evidence="1 2" key="1">
    <citation type="submission" date="2017-05" db="EMBL/GenBank/DDBJ databases">
        <title>Complete genome sequence of Streptomyces sp. SCSIO 03032 revealed the diverse biosynthetic pathways for its bioactive secondary metabolites.</title>
        <authorList>
            <person name="Ma L."/>
            <person name="Zhu Y."/>
            <person name="Zhang W."/>
            <person name="Zhang G."/>
            <person name="Tian X."/>
            <person name="Zhang S."/>
            <person name="Zhang C."/>
        </authorList>
    </citation>
    <scope>NUCLEOTIDE SEQUENCE [LARGE SCALE GENOMIC DNA]</scope>
    <source>
        <strain evidence="1 2">SCSIO 03032</strain>
    </source>
</reference>
<dbReference type="KEGG" id="smao:CAG99_03820"/>
<gene>
    <name evidence="1" type="ORF">CAG99_03820</name>
</gene>
<dbReference type="Proteomes" id="UP000194218">
    <property type="component" value="Chromosome"/>
</dbReference>
<sequence>MPLLFLNEKSWGRTCDKARAEAAMADFVDVVRAVADEDRSGTSLVSEVELKSLDIADGYPVGKWIGGSPKNHVRWQRLLALRNRAPVRSVYPTPDADDHLEYRYEDATVVGMGAAHFMDGVAVSLPVAPSWSTSSVTLDRRELVELEDGSQEFEHEAVEVRHVSAVPHVDEHRSWMRRSALARAATGRQIWEHKEDLYPHLQFLPRTEAQLSDLDPRWVVPVRRCLERLDAAAADWDAAVAPEPEWRSRVTPEGETRKRVCRFEDVDGEWRTFHLHARFTPGAGRIHFRPVGEENRIRVAHVGRKIRPDL</sequence>
<keyword evidence="2" id="KW-1185">Reference proteome</keyword>
<accession>A0A1W7CTL7</accession>
<proteinExistence type="predicted"/>
<dbReference type="EMBL" id="CP021121">
    <property type="protein sequence ID" value="ARQ68077.1"/>
    <property type="molecule type" value="Genomic_DNA"/>
</dbReference>
<name>A0A1W7CTL7_9ACTN</name>
<dbReference type="RefSeq" id="WP_086157594.1">
    <property type="nucleotide sequence ID" value="NZ_CP021121.1"/>
</dbReference>
<dbReference type="AlphaFoldDB" id="A0A1W7CTL7"/>
<evidence type="ECO:0000313" key="2">
    <source>
        <dbReference type="Proteomes" id="UP000194218"/>
    </source>
</evidence>
<organism evidence="1 2">
    <name type="scientific">Streptomyces marincola</name>
    <dbReference type="NCBI Taxonomy" id="2878388"/>
    <lineage>
        <taxon>Bacteria</taxon>
        <taxon>Bacillati</taxon>
        <taxon>Actinomycetota</taxon>
        <taxon>Actinomycetes</taxon>
        <taxon>Kitasatosporales</taxon>
        <taxon>Streptomycetaceae</taxon>
        <taxon>Streptomyces</taxon>
    </lineage>
</organism>
<dbReference type="OrthoDB" id="3468183at2"/>
<evidence type="ECO:0000313" key="1">
    <source>
        <dbReference type="EMBL" id="ARQ68077.1"/>
    </source>
</evidence>
<protein>
    <submittedName>
        <fullName evidence="1">Uncharacterized protein</fullName>
    </submittedName>
</protein>